<evidence type="ECO:0000313" key="3">
    <source>
        <dbReference type="Proteomes" id="UP000813385"/>
    </source>
</evidence>
<organism evidence="2 3">
    <name type="scientific">Plectosphaerella cucumerina</name>
    <dbReference type="NCBI Taxonomy" id="40658"/>
    <lineage>
        <taxon>Eukaryota</taxon>
        <taxon>Fungi</taxon>
        <taxon>Dikarya</taxon>
        <taxon>Ascomycota</taxon>
        <taxon>Pezizomycotina</taxon>
        <taxon>Sordariomycetes</taxon>
        <taxon>Hypocreomycetidae</taxon>
        <taxon>Glomerellales</taxon>
        <taxon>Plectosphaerellaceae</taxon>
        <taxon>Plectosphaerella</taxon>
    </lineage>
</organism>
<evidence type="ECO:0000313" key="2">
    <source>
        <dbReference type="EMBL" id="KAH7362877.1"/>
    </source>
</evidence>
<dbReference type="AlphaFoldDB" id="A0A8K0X3N1"/>
<dbReference type="EMBL" id="JAGPXD010000003">
    <property type="protein sequence ID" value="KAH7362877.1"/>
    <property type="molecule type" value="Genomic_DNA"/>
</dbReference>
<dbReference type="OrthoDB" id="3902588at2759"/>
<dbReference type="Proteomes" id="UP000813385">
    <property type="component" value="Unassembled WGS sequence"/>
</dbReference>
<gene>
    <name evidence="2" type="ORF">B0T11DRAFT_88466</name>
</gene>
<protein>
    <recommendedName>
        <fullName evidence="4">Methyltransferase type 11 domain-containing protein</fullName>
    </recommendedName>
</protein>
<feature type="compositionally biased region" description="Low complexity" evidence="1">
    <location>
        <begin position="68"/>
        <end position="92"/>
    </location>
</feature>
<name>A0A8K0X3N1_9PEZI</name>
<evidence type="ECO:0008006" key="4">
    <source>
        <dbReference type="Google" id="ProtNLM"/>
    </source>
</evidence>
<feature type="compositionally biased region" description="Basic and acidic residues" evidence="1">
    <location>
        <begin position="9"/>
        <end position="40"/>
    </location>
</feature>
<reference evidence="2" key="1">
    <citation type="journal article" date="2021" name="Nat. Commun.">
        <title>Genetic determinants of endophytism in the Arabidopsis root mycobiome.</title>
        <authorList>
            <person name="Mesny F."/>
            <person name="Miyauchi S."/>
            <person name="Thiergart T."/>
            <person name="Pickel B."/>
            <person name="Atanasova L."/>
            <person name="Karlsson M."/>
            <person name="Huettel B."/>
            <person name="Barry K.W."/>
            <person name="Haridas S."/>
            <person name="Chen C."/>
            <person name="Bauer D."/>
            <person name="Andreopoulos W."/>
            <person name="Pangilinan J."/>
            <person name="LaButti K."/>
            <person name="Riley R."/>
            <person name="Lipzen A."/>
            <person name="Clum A."/>
            <person name="Drula E."/>
            <person name="Henrissat B."/>
            <person name="Kohler A."/>
            <person name="Grigoriev I.V."/>
            <person name="Martin F.M."/>
            <person name="Hacquard S."/>
        </authorList>
    </citation>
    <scope>NUCLEOTIDE SEQUENCE</scope>
    <source>
        <strain evidence="2">MPI-CAGE-AT-0016</strain>
    </source>
</reference>
<evidence type="ECO:0000256" key="1">
    <source>
        <dbReference type="SAM" id="MobiDB-lite"/>
    </source>
</evidence>
<comment type="caution">
    <text evidence="2">The sequence shown here is derived from an EMBL/GenBank/DDBJ whole genome shotgun (WGS) entry which is preliminary data.</text>
</comment>
<keyword evidence="3" id="KW-1185">Reference proteome</keyword>
<sequence length="636" mass="70267">MWEVVWTDPNKESVKEHRERKAIQREQREQRERRERDRPQARSTSNRSSASSDNKSFGIFGPKSLKRSTVPKAPSTTSPAPTSPATLAVSTTSEHKPRRASHLSTATSVISTSAQLSEASANAVQPSSVSSGPDQFIDSFQNSPGSSNRDSVFSKWAEGSGLGFVPPSPCNTSVAEKTTKSSQCVQTLGPSSFITKDTEVTVSPRNEDNDIASITSETRITADPARDAHLTLSHSPPSSSRSSIIWKHDTPVVLFPGQASSPRTSLTQAPSWAINFKPNNPESWKPPEDWDCVPSPEQRASTFEDIMEEPGELEDDIPVSLDLSAMQREIKRMSAASCRIRLIRLKETWGISDDANLYRELEMEKKRWMLSSLDHMNKPLDLIQDKEVPPKVATAAKSKKVLALYESQATTSYLAAVYCDKNIYHLSVQPLSHELFPNIHPVRVPAVSSTSFPIAQGLFGAVYSLSLPSLVPSPEVPAILKSIHRALSVGGAFHITLIDPLPTATTLGPRLRAWLDEHLLFNLDRNFRCMNPSKLFPVWLADSSLRAEGSTITMAQFYAVAPPSTSGPSASTSEETAERVVNQELGTLVGRLLWMEVWGHLIEAETWWWEDPAIVEECQARETLWDYSKIEAVKEG</sequence>
<accession>A0A8K0X3N1</accession>
<feature type="region of interest" description="Disordered" evidence="1">
    <location>
        <begin position="1"/>
        <end position="151"/>
    </location>
</feature>
<proteinExistence type="predicted"/>
<feature type="compositionally biased region" description="Low complexity" evidence="1">
    <location>
        <begin position="41"/>
        <end position="56"/>
    </location>
</feature>
<feature type="compositionally biased region" description="Polar residues" evidence="1">
    <location>
        <begin position="102"/>
        <end position="151"/>
    </location>
</feature>